<organism evidence="1 2">
    <name type="scientific">Bacteroides graminisolvens DSM 19988 = JCM 15093</name>
    <dbReference type="NCBI Taxonomy" id="1121097"/>
    <lineage>
        <taxon>Bacteria</taxon>
        <taxon>Pseudomonadati</taxon>
        <taxon>Bacteroidota</taxon>
        <taxon>Bacteroidia</taxon>
        <taxon>Bacteroidales</taxon>
        <taxon>Bacteroidaceae</taxon>
        <taxon>Bacteroides</taxon>
    </lineage>
</organism>
<proteinExistence type="predicted"/>
<dbReference type="STRING" id="1121097.GCA_000428125_00449"/>
<name>A0A069CXY9_9BACE</name>
<reference evidence="1 2" key="1">
    <citation type="journal article" date="2015" name="Microbes Environ.">
        <title>Distribution and evolution of nitrogen fixation genes in the phylum bacteroidetes.</title>
        <authorList>
            <person name="Inoue J."/>
            <person name="Oshima K."/>
            <person name="Suda W."/>
            <person name="Sakamoto M."/>
            <person name="Iino T."/>
            <person name="Noda S."/>
            <person name="Hongoh Y."/>
            <person name="Hattori M."/>
            <person name="Ohkuma M."/>
        </authorList>
    </citation>
    <scope>NUCLEOTIDE SEQUENCE [LARGE SCALE GENOMIC DNA]</scope>
    <source>
        <strain evidence="1 2">JCM 15093</strain>
    </source>
</reference>
<dbReference type="EMBL" id="BAJS01000001">
    <property type="protein sequence ID" value="GAK35010.1"/>
    <property type="molecule type" value="Genomic_DNA"/>
</dbReference>
<gene>
    <name evidence="1" type="ORF">JCM15093_84</name>
</gene>
<comment type="caution">
    <text evidence="1">The sequence shown here is derived from an EMBL/GenBank/DDBJ whole genome shotgun (WGS) entry which is preliminary data.</text>
</comment>
<dbReference type="SUPFAM" id="SSF56935">
    <property type="entry name" value="Porins"/>
    <property type="match status" value="1"/>
</dbReference>
<dbReference type="Proteomes" id="UP000027601">
    <property type="component" value="Unassembled WGS sequence"/>
</dbReference>
<sequence>MVEGFYTKLADVFVLEDTGTYTGSMLVQHMAGYVEKDVAVTTRDFLDLGIKLAYDFDVYKTTKLQLNAGVQNLFNAYQNDFDKGRKRDSGYIYGPSMPRSYFAGIKISY</sequence>
<evidence type="ECO:0000313" key="1">
    <source>
        <dbReference type="EMBL" id="GAK35010.1"/>
    </source>
</evidence>
<protein>
    <submittedName>
        <fullName evidence="1">TonB-dependent receptor</fullName>
    </submittedName>
</protein>
<keyword evidence="2" id="KW-1185">Reference proteome</keyword>
<dbReference type="AlphaFoldDB" id="A0A069CXY9"/>
<accession>A0A069CXY9</accession>
<keyword evidence="1" id="KW-0675">Receptor</keyword>
<dbReference type="eggNOG" id="COG4771">
    <property type="taxonomic scope" value="Bacteria"/>
</dbReference>
<evidence type="ECO:0000313" key="2">
    <source>
        <dbReference type="Proteomes" id="UP000027601"/>
    </source>
</evidence>